<evidence type="ECO:0000313" key="2">
    <source>
        <dbReference type="Proteomes" id="UP001597319"/>
    </source>
</evidence>
<comment type="caution">
    <text evidence="1">The sequence shown here is derived from an EMBL/GenBank/DDBJ whole genome shotgun (WGS) entry which is preliminary data.</text>
</comment>
<organism evidence="1 2">
    <name type="scientific">Aquimarina rubra</name>
    <dbReference type="NCBI Taxonomy" id="1920033"/>
    <lineage>
        <taxon>Bacteria</taxon>
        <taxon>Pseudomonadati</taxon>
        <taxon>Bacteroidota</taxon>
        <taxon>Flavobacteriia</taxon>
        <taxon>Flavobacteriales</taxon>
        <taxon>Flavobacteriaceae</taxon>
        <taxon>Aquimarina</taxon>
    </lineage>
</organism>
<accession>A0ABW5LLS9</accession>
<evidence type="ECO:0000313" key="1">
    <source>
        <dbReference type="EMBL" id="MFD2564382.1"/>
    </source>
</evidence>
<reference evidence="2" key="1">
    <citation type="journal article" date="2019" name="Int. J. Syst. Evol. Microbiol.">
        <title>The Global Catalogue of Microorganisms (GCM) 10K type strain sequencing project: providing services to taxonomists for standard genome sequencing and annotation.</title>
        <authorList>
            <consortium name="The Broad Institute Genomics Platform"/>
            <consortium name="The Broad Institute Genome Sequencing Center for Infectious Disease"/>
            <person name="Wu L."/>
            <person name="Ma J."/>
        </authorList>
    </citation>
    <scope>NUCLEOTIDE SEQUENCE [LARGE SCALE GENOMIC DNA]</scope>
    <source>
        <strain evidence="2">KCTC 52274</strain>
    </source>
</reference>
<name>A0ABW5LLS9_9FLAO</name>
<proteinExistence type="predicted"/>
<keyword evidence="2" id="KW-1185">Reference proteome</keyword>
<gene>
    <name evidence="1" type="ORF">ACFSR1_17000</name>
</gene>
<protein>
    <submittedName>
        <fullName evidence="1">Uncharacterized protein</fullName>
    </submittedName>
</protein>
<dbReference type="EMBL" id="JBHULE010000019">
    <property type="protein sequence ID" value="MFD2564382.1"/>
    <property type="molecule type" value="Genomic_DNA"/>
</dbReference>
<sequence length="58" mass="7061">MQFNLRYIVDYKKRRFIKHQLNERIQEEVLKTDGKVMFASTTIELVRQQEVNVEMKTS</sequence>
<dbReference type="Proteomes" id="UP001597319">
    <property type="component" value="Unassembled WGS sequence"/>
</dbReference>